<dbReference type="PANTHER" id="PTHR21529:SF4">
    <property type="entry name" value="TPR AND ANKYRIN REPEAT-CONTAINING PROTEIN 1"/>
    <property type="match status" value="1"/>
</dbReference>
<dbReference type="AlphaFoldDB" id="A0A3N4JWT9"/>
<reference evidence="1 2" key="1">
    <citation type="journal article" date="2018" name="Nat. Ecol. Evol.">
        <title>Pezizomycetes genomes reveal the molecular basis of ectomycorrhizal truffle lifestyle.</title>
        <authorList>
            <person name="Murat C."/>
            <person name="Payen T."/>
            <person name="Noel B."/>
            <person name="Kuo A."/>
            <person name="Morin E."/>
            <person name="Chen J."/>
            <person name="Kohler A."/>
            <person name="Krizsan K."/>
            <person name="Balestrini R."/>
            <person name="Da Silva C."/>
            <person name="Montanini B."/>
            <person name="Hainaut M."/>
            <person name="Levati E."/>
            <person name="Barry K.W."/>
            <person name="Belfiori B."/>
            <person name="Cichocki N."/>
            <person name="Clum A."/>
            <person name="Dockter R.B."/>
            <person name="Fauchery L."/>
            <person name="Guy J."/>
            <person name="Iotti M."/>
            <person name="Le Tacon F."/>
            <person name="Lindquist E.A."/>
            <person name="Lipzen A."/>
            <person name="Malagnac F."/>
            <person name="Mello A."/>
            <person name="Molinier V."/>
            <person name="Miyauchi S."/>
            <person name="Poulain J."/>
            <person name="Riccioni C."/>
            <person name="Rubini A."/>
            <person name="Sitrit Y."/>
            <person name="Splivallo R."/>
            <person name="Traeger S."/>
            <person name="Wang M."/>
            <person name="Zifcakova L."/>
            <person name="Wipf D."/>
            <person name="Zambonelli A."/>
            <person name="Paolocci F."/>
            <person name="Nowrousian M."/>
            <person name="Ottonello S."/>
            <person name="Baldrian P."/>
            <person name="Spatafora J.W."/>
            <person name="Henrissat B."/>
            <person name="Nagy L.G."/>
            <person name="Aury J.M."/>
            <person name="Wincker P."/>
            <person name="Grigoriev I.V."/>
            <person name="Bonfante P."/>
            <person name="Martin F.M."/>
        </authorList>
    </citation>
    <scope>NUCLEOTIDE SEQUENCE [LARGE SCALE GENOMIC DNA]</scope>
    <source>
        <strain evidence="1 2">120613-1</strain>
    </source>
</reference>
<dbReference type="EMBL" id="ML120372">
    <property type="protein sequence ID" value="RPB01678.1"/>
    <property type="molecule type" value="Genomic_DNA"/>
</dbReference>
<sequence>MKISTSNWKEMGYRMLDNQDYADALHCFKEANDLHGISLATAYINENYGLTKRARGFFEEANPHFIDASEYFLQAGRIMKAIQCRREGGDQKGAVKILAKSGAYEDAAWLAAEVGMFPWASEIYTKLNKHEVALAAYALGKDFKRMFSFLKKFESTIEPCCWKQYVRFCYVERFGNSDETPDEFEKEVLSRIGSLKEQEMILSRYNLANKLFDFCHTNKEYMKAYEGGVSSGLLEKSIQLLSNQALLKNLSSEQGTQLYVACKFLQAEHIATNSWPKPGEDWQIHKVLQAAVGRGSAQIDSFVKMWKDINQALKSFVRSGTGVEIRKLEDMQIAGYVDILVTRSVHPCRKFKIPFDHIERVLQDLKTISASHGTIPSSAQLYCGIYKPLDKPGNGKHITLCWSPFSVNPKQLYPLRPVDIESLRHKIFGHILEDIVTPLALLDEGLREIWAKTPATLEPHFKKVELLARLCRIFLETSALMNRNPRPDASLPLYWDWEYWSLALLDQLQFRSPYEHSIQELLNTKSELMTGEGKYRAVYLVLINDGTTKHRTKSAARLGMGACVSSLLAQYQTSLFLDYAGSWRSAQAQMRNQIRGSGFQSASEMVTLMNRFLFETEAGDFPGRFCDNIHKTLGALARAKNTLNFYSASVISLYEELALSLIFLVRPHEFLVPDSWRRLYFNRWEKKHRSPSGRERFWYQRYLIKVCLSFCEMVINIERTPTKEIALAKRSVTLIVVCLINLGTCCPRPQGYAQLWRKSQEVFSRDRLNTSRLRNLQADKLIGRLALAFREYNRNDLICLVRSYGGWVPSFAGFPLERTGISVVKSSPTVEKERHLWKQSTDKETRRLNAAHILTVFWKWDGPRFVERMRECRRYLAPRYKNCCLLADMREDKNWTY</sequence>
<dbReference type="InterPro" id="IPR039904">
    <property type="entry name" value="TRANK1"/>
</dbReference>
<dbReference type="Proteomes" id="UP000276215">
    <property type="component" value="Unassembled WGS sequence"/>
</dbReference>
<protein>
    <recommendedName>
        <fullName evidence="3">TPR-like protein</fullName>
    </recommendedName>
</protein>
<proteinExistence type="predicted"/>
<dbReference type="Gene3D" id="1.25.40.470">
    <property type="match status" value="1"/>
</dbReference>
<organism evidence="1 2">
    <name type="scientific">Choiromyces venosus 120613-1</name>
    <dbReference type="NCBI Taxonomy" id="1336337"/>
    <lineage>
        <taxon>Eukaryota</taxon>
        <taxon>Fungi</taxon>
        <taxon>Dikarya</taxon>
        <taxon>Ascomycota</taxon>
        <taxon>Pezizomycotina</taxon>
        <taxon>Pezizomycetes</taxon>
        <taxon>Pezizales</taxon>
        <taxon>Tuberaceae</taxon>
        <taxon>Choiromyces</taxon>
    </lineage>
</organism>
<gene>
    <name evidence="1" type="ORF">L873DRAFT_646517</name>
</gene>
<evidence type="ECO:0000313" key="2">
    <source>
        <dbReference type="Proteomes" id="UP000276215"/>
    </source>
</evidence>
<dbReference type="InterPro" id="IPR011990">
    <property type="entry name" value="TPR-like_helical_dom_sf"/>
</dbReference>
<accession>A0A3N4JWT9</accession>
<dbReference type="PANTHER" id="PTHR21529">
    <property type="entry name" value="MAMMARY TURMOR VIRUS RECEPTOR HOMOLOG 1, 2 MTVR1, 2"/>
    <property type="match status" value="1"/>
</dbReference>
<evidence type="ECO:0008006" key="3">
    <source>
        <dbReference type="Google" id="ProtNLM"/>
    </source>
</evidence>
<dbReference type="OrthoDB" id="3156807at2759"/>
<keyword evidence="2" id="KW-1185">Reference proteome</keyword>
<evidence type="ECO:0000313" key="1">
    <source>
        <dbReference type="EMBL" id="RPB01678.1"/>
    </source>
</evidence>
<dbReference type="SUPFAM" id="SSF48452">
    <property type="entry name" value="TPR-like"/>
    <property type="match status" value="1"/>
</dbReference>
<name>A0A3N4JWT9_9PEZI</name>
<dbReference type="STRING" id="1336337.A0A3N4JWT9"/>